<proteinExistence type="predicted"/>
<name>A0ABR7XPM2_9SPHI</name>
<feature type="transmembrane region" description="Helical" evidence="1">
    <location>
        <begin position="161"/>
        <end position="184"/>
    </location>
</feature>
<comment type="caution">
    <text evidence="3">The sequence shown here is derived from an EMBL/GenBank/DDBJ whole genome shotgun (WGS) entry which is preliminary data.</text>
</comment>
<evidence type="ECO:0000256" key="1">
    <source>
        <dbReference type="SAM" id="Phobius"/>
    </source>
</evidence>
<dbReference type="Proteomes" id="UP000651112">
    <property type="component" value="Unassembled WGS sequence"/>
</dbReference>
<sequence length="307" mass="35413">MNASEIQQKSPWADLLFLIMVMFACVFAVSLFLGGLGYILFGNIDFFTEVSGVNPAQNYYAYMVLGISSAATFILPAYIFQRRNKEEELFPYQNFTDWKTYALSILFLFAFAPCMSLISDWNANMSFPESWRDIEDWMRIKEDEMALLTESIVMTTAWDRLLLNIIVMAILPGIGEELFFRGALQQIGARIFKNEYVAVWVVALVFSAIHIQFYGFFPRLLLGVFFGYMVVWTRNIWTAVIAHVVNNSMVVILSFYYAAQGKSYTELMKSDSYSIILYIGSFVFSIIIAFIFYQYTARIKLYGKRVD</sequence>
<dbReference type="GO" id="GO:0008237">
    <property type="term" value="F:metallopeptidase activity"/>
    <property type="evidence" value="ECO:0007669"/>
    <property type="project" value="UniProtKB-KW"/>
</dbReference>
<dbReference type="Pfam" id="PF02517">
    <property type="entry name" value="Rce1-like"/>
    <property type="match status" value="1"/>
</dbReference>
<feature type="transmembrane region" description="Helical" evidence="1">
    <location>
        <begin position="101"/>
        <end position="119"/>
    </location>
</feature>
<dbReference type="EMBL" id="JACNYL010000001">
    <property type="protein sequence ID" value="MBD1421116.1"/>
    <property type="molecule type" value="Genomic_DNA"/>
</dbReference>
<feature type="transmembrane region" description="Helical" evidence="1">
    <location>
        <begin position="59"/>
        <end position="80"/>
    </location>
</feature>
<organism evidence="3 4">
    <name type="scientific">Sphingobacterium chuzhouense</name>
    <dbReference type="NCBI Taxonomy" id="1742264"/>
    <lineage>
        <taxon>Bacteria</taxon>
        <taxon>Pseudomonadati</taxon>
        <taxon>Bacteroidota</taxon>
        <taxon>Sphingobacteriia</taxon>
        <taxon>Sphingobacteriales</taxon>
        <taxon>Sphingobacteriaceae</taxon>
        <taxon>Sphingobacterium</taxon>
    </lineage>
</organism>
<feature type="transmembrane region" description="Helical" evidence="1">
    <location>
        <begin position="275"/>
        <end position="295"/>
    </location>
</feature>
<keyword evidence="3" id="KW-0482">Metalloprotease</keyword>
<evidence type="ECO:0000313" key="4">
    <source>
        <dbReference type="Proteomes" id="UP000651112"/>
    </source>
</evidence>
<gene>
    <name evidence="3" type="ORF">H8B21_05950</name>
</gene>
<keyword evidence="1" id="KW-0812">Transmembrane</keyword>
<keyword evidence="1" id="KW-0472">Membrane</keyword>
<feature type="transmembrane region" description="Helical" evidence="1">
    <location>
        <begin position="236"/>
        <end position="259"/>
    </location>
</feature>
<keyword evidence="4" id="KW-1185">Reference proteome</keyword>
<dbReference type="InterPro" id="IPR052710">
    <property type="entry name" value="CAAX_protease"/>
</dbReference>
<feature type="transmembrane region" description="Helical" evidence="1">
    <location>
        <begin position="12"/>
        <end position="39"/>
    </location>
</feature>
<evidence type="ECO:0000313" key="3">
    <source>
        <dbReference type="EMBL" id="MBD1421116.1"/>
    </source>
</evidence>
<protein>
    <submittedName>
        <fullName evidence="3">CPBP family intramembrane metalloprotease</fullName>
    </submittedName>
</protein>
<evidence type="ECO:0000259" key="2">
    <source>
        <dbReference type="Pfam" id="PF02517"/>
    </source>
</evidence>
<feature type="transmembrane region" description="Helical" evidence="1">
    <location>
        <begin position="196"/>
        <end position="216"/>
    </location>
</feature>
<accession>A0ABR7XPM2</accession>
<keyword evidence="3" id="KW-0378">Hydrolase</keyword>
<dbReference type="InterPro" id="IPR003675">
    <property type="entry name" value="Rce1/LyrA-like_dom"/>
</dbReference>
<dbReference type="PANTHER" id="PTHR36435">
    <property type="entry name" value="SLR1288 PROTEIN"/>
    <property type="match status" value="1"/>
</dbReference>
<reference evidence="3 4" key="1">
    <citation type="submission" date="2020-08" db="EMBL/GenBank/DDBJ databases">
        <title>Sphingobacterium sp. DN00404 isolated from aquaculture water.</title>
        <authorList>
            <person name="Zhang M."/>
        </authorList>
    </citation>
    <scope>NUCLEOTIDE SEQUENCE [LARGE SCALE GENOMIC DNA]</scope>
    <source>
        <strain evidence="3 4">KCTC 42746</strain>
    </source>
</reference>
<feature type="domain" description="CAAX prenyl protease 2/Lysostaphin resistance protein A-like" evidence="2">
    <location>
        <begin position="161"/>
        <end position="249"/>
    </location>
</feature>
<dbReference type="PANTHER" id="PTHR36435:SF1">
    <property type="entry name" value="CAAX AMINO TERMINAL PROTEASE FAMILY PROTEIN"/>
    <property type="match status" value="1"/>
</dbReference>
<keyword evidence="3" id="KW-0645">Protease</keyword>
<dbReference type="RefSeq" id="WP_190312826.1">
    <property type="nucleotide sequence ID" value="NZ_JACNYL010000001.1"/>
</dbReference>
<keyword evidence="1" id="KW-1133">Transmembrane helix</keyword>